<dbReference type="SUPFAM" id="SSF51230">
    <property type="entry name" value="Single hybrid motif"/>
    <property type="match status" value="1"/>
</dbReference>
<accession>A0A267EUY8</accession>
<dbReference type="CDD" id="cd06849">
    <property type="entry name" value="lipoyl_domain"/>
    <property type="match status" value="1"/>
</dbReference>
<evidence type="ECO:0000256" key="1">
    <source>
        <dbReference type="ARBA" id="ARBA00007317"/>
    </source>
</evidence>
<dbReference type="Gene3D" id="2.40.50.100">
    <property type="match status" value="1"/>
</dbReference>
<evidence type="ECO:0000256" key="3">
    <source>
        <dbReference type="ARBA" id="ARBA00022946"/>
    </source>
</evidence>
<dbReference type="PROSITE" id="PS50968">
    <property type="entry name" value="BIOTINYL_LIPOYL"/>
    <property type="match status" value="1"/>
</dbReference>
<keyword evidence="8" id="KW-1185">Reference proteome</keyword>
<dbReference type="PROSITE" id="PS51826">
    <property type="entry name" value="PSBD"/>
    <property type="match status" value="1"/>
</dbReference>
<dbReference type="Pfam" id="PF00364">
    <property type="entry name" value="Biotin_lipoyl"/>
    <property type="match status" value="1"/>
</dbReference>
<evidence type="ECO:0000259" key="6">
    <source>
        <dbReference type="PROSITE" id="PS51826"/>
    </source>
</evidence>
<evidence type="ECO:0008006" key="9">
    <source>
        <dbReference type="Google" id="ProtNLM"/>
    </source>
</evidence>
<dbReference type="InterPro" id="IPR045257">
    <property type="entry name" value="E2/Pdx1"/>
</dbReference>
<dbReference type="GO" id="GO:0016746">
    <property type="term" value="F:acyltransferase activity"/>
    <property type="evidence" value="ECO:0007669"/>
    <property type="project" value="InterPro"/>
</dbReference>
<dbReference type="AlphaFoldDB" id="A0A267EUY8"/>
<feature type="region of interest" description="Disordered" evidence="4">
    <location>
        <begin position="255"/>
        <end position="283"/>
    </location>
</feature>
<dbReference type="InterPro" id="IPR000089">
    <property type="entry name" value="Biotin_lipoyl"/>
</dbReference>
<feature type="compositionally biased region" description="Low complexity" evidence="4">
    <location>
        <begin position="159"/>
        <end position="185"/>
    </location>
</feature>
<comment type="similarity">
    <text evidence="1">Belongs to the 2-oxoacid dehydrogenase family.</text>
</comment>
<dbReference type="InterPro" id="IPR004167">
    <property type="entry name" value="PSBD"/>
</dbReference>
<dbReference type="PROSITE" id="PS00189">
    <property type="entry name" value="LIPOYL"/>
    <property type="match status" value="1"/>
</dbReference>
<keyword evidence="2" id="KW-0450">Lipoyl</keyword>
<protein>
    <recommendedName>
        <fullName evidence="9">Dihydrolipoamide acetyltransferase component of pyruvate dehydrogenase complex</fullName>
    </recommendedName>
</protein>
<name>A0A267EUY8_9PLAT</name>
<gene>
    <name evidence="7" type="ORF">BOX15_Mlig024947g1</name>
</gene>
<dbReference type="InterPro" id="IPR003016">
    <property type="entry name" value="2-oxoA_DH_lipoyl-BS"/>
</dbReference>
<evidence type="ECO:0000256" key="4">
    <source>
        <dbReference type="SAM" id="MobiDB-lite"/>
    </source>
</evidence>
<dbReference type="OrthoDB" id="537444at2759"/>
<feature type="domain" description="Lipoyl-binding" evidence="5">
    <location>
        <begin position="61"/>
        <end position="136"/>
    </location>
</feature>
<feature type="region of interest" description="Disordered" evidence="4">
    <location>
        <begin position="150"/>
        <end position="187"/>
    </location>
</feature>
<dbReference type="Proteomes" id="UP000215902">
    <property type="component" value="Unassembled WGS sequence"/>
</dbReference>
<dbReference type="GO" id="GO:0005739">
    <property type="term" value="C:mitochondrion"/>
    <property type="evidence" value="ECO:0007669"/>
    <property type="project" value="TreeGrafter"/>
</dbReference>
<organism evidence="7 8">
    <name type="scientific">Macrostomum lignano</name>
    <dbReference type="NCBI Taxonomy" id="282301"/>
    <lineage>
        <taxon>Eukaryota</taxon>
        <taxon>Metazoa</taxon>
        <taxon>Spiralia</taxon>
        <taxon>Lophotrochozoa</taxon>
        <taxon>Platyhelminthes</taxon>
        <taxon>Rhabditophora</taxon>
        <taxon>Macrostomorpha</taxon>
        <taxon>Macrostomida</taxon>
        <taxon>Macrostomidae</taxon>
        <taxon>Macrostomum</taxon>
    </lineage>
</organism>
<dbReference type="SUPFAM" id="SSF47005">
    <property type="entry name" value="Peripheral subunit-binding domain of 2-oxo acid dehydrogenase complex"/>
    <property type="match status" value="1"/>
</dbReference>
<dbReference type="InterPro" id="IPR011053">
    <property type="entry name" value="Single_hybrid_motif"/>
</dbReference>
<evidence type="ECO:0000313" key="8">
    <source>
        <dbReference type="Proteomes" id="UP000215902"/>
    </source>
</evidence>
<reference evidence="7 8" key="1">
    <citation type="submission" date="2017-06" db="EMBL/GenBank/DDBJ databases">
        <title>A platform for efficient transgenesis in Macrostomum lignano, a flatworm model organism for stem cell research.</title>
        <authorList>
            <person name="Berezikov E."/>
        </authorList>
    </citation>
    <scope>NUCLEOTIDE SEQUENCE [LARGE SCALE GENOMIC DNA]</scope>
    <source>
        <strain evidence="7">DV1</strain>
        <tissue evidence="7">Whole organism</tissue>
    </source>
</reference>
<comment type="caution">
    <text evidence="7">The sequence shown here is derived from an EMBL/GenBank/DDBJ whole genome shotgun (WGS) entry which is preliminary data.</text>
</comment>
<evidence type="ECO:0000313" key="7">
    <source>
        <dbReference type="EMBL" id="PAA65266.1"/>
    </source>
</evidence>
<evidence type="ECO:0000256" key="2">
    <source>
        <dbReference type="ARBA" id="ARBA00022823"/>
    </source>
</evidence>
<dbReference type="Gene3D" id="4.10.320.10">
    <property type="entry name" value="E3-binding domain"/>
    <property type="match status" value="1"/>
</dbReference>
<keyword evidence="3" id="KW-0809">Transit peptide</keyword>
<dbReference type="GO" id="GO:0006086">
    <property type="term" value="P:pyruvate decarboxylation to acetyl-CoA"/>
    <property type="evidence" value="ECO:0007669"/>
    <property type="project" value="InterPro"/>
</dbReference>
<feature type="domain" description="Peripheral subunit-binding (PSBD)" evidence="6">
    <location>
        <begin position="187"/>
        <end position="224"/>
    </location>
</feature>
<feature type="compositionally biased region" description="Low complexity" evidence="4">
    <location>
        <begin position="255"/>
        <end position="270"/>
    </location>
</feature>
<dbReference type="EMBL" id="NIVC01001670">
    <property type="protein sequence ID" value="PAA65266.1"/>
    <property type="molecule type" value="Genomic_DNA"/>
</dbReference>
<proteinExistence type="inferred from homology"/>
<dbReference type="PANTHER" id="PTHR23151:SF90">
    <property type="entry name" value="DIHYDROLIPOYLLYSINE-RESIDUE ACETYLTRANSFERASE COMPONENT OF PYRUVATE DEHYDROGENASE COMPLEX, MITOCHONDRIAL-RELATED"/>
    <property type="match status" value="1"/>
</dbReference>
<dbReference type="FunFam" id="2.40.50.100:FF:000010">
    <property type="entry name" value="Acetyltransferase component of pyruvate dehydrogenase complex"/>
    <property type="match status" value="1"/>
</dbReference>
<evidence type="ECO:0000259" key="5">
    <source>
        <dbReference type="PROSITE" id="PS50968"/>
    </source>
</evidence>
<dbReference type="PANTHER" id="PTHR23151">
    <property type="entry name" value="DIHYDROLIPOAMIDE ACETYL/SUCCINYL-TRANSFERASE-RELATED"/>
    <property type="match status" value="1"/>
</dbReference>
<dbReference type="STRING" id="282301.A0A267EUY8"/>
<sequence length="510" mass="52090">MISFITIRGKASPIFKSLCCRLHKSNQIPIQWHCHLHQKQLLKQIGLTYTEYNKTPQYRYSTSVRMPSLSPTMSEGTIVKWHKAEGDTVQPGDILCDIQTDKAVVSFEFDDEGVLARVLRADGSAGSVGDVIAIMADPGEDWQAVASEAAKLATAADKPPSAAAPPSTSPSTSSTPPPSSTASPPRRIGPAAQLLIRLHRLTPADLRATGPHGTLLKSDVLAQVKSAPPAAVAAAASAPSAGVAAVPATPAAVPAAPAAVPGAPAADSASRPSMRPLEPRTQPGYLDHPVAPGLRDWAALQAAIKSAAPHAYATASCRPRLPASGAPSSIVALAVRALASALSGGGSGGDPVNIGALLLAAPALPRLVRLPRAQAMGLREIDRRLAEAVVASSDSGPLAAVVCDLSDQPAVQFAHFVLHPEAPLLLTVGTPSASVSSDSPEPPLVRLGLTVDSRRFDHAEAAALLGSVTVGMENPLLGLSGPVSASPAAAAAAPTPPIVGSDLLQLGLDD</sequence>
<dbReference type="InterPro" id="IPR036625">
    <property type="entry name" value="E3-bd_dom_sf"/>
</dbReference>
<dbReference type="GO" id="GO:0045254">
    <property type="term" value="C:pyruvate dehydrogenase complex"/>
    <property type="evidence" value="ECO:0007669"/>
    <property type="project" value="InterPro"/>
</dbReference>